<feature type="domain" description="Glycosyltransferase 2-like" evidence="5">
    <location>
        <begin position="59"/>
        <end position="186"/>
    </location>
</feature>
<dbReference type="PANTHER" id="PTHR43630">
    <property type="entry name" value="POLY-BETA-1,6-N-ACETYL-D-GLUCOSAMINE SYNTHASE"/>
    <property type="match status" value="1"/>
</dbReference>
<dbReference type="InterPro" id="IPR001173">
    <property type="entry name" value="Glyco_trans_2-like"/>
</dbReference>
<dbReference type="SUPFAM" id="SSF53448">
    <property type="entry name" value="Nucleotide-diphospho-sugar transferases"/>
    <property type="match status" value="1"/>
</dbReference>
<proteinExistence type="inferred from homology"/>
<reference evidence="6" key="1">
    <citation type="submission" date="2015-08" db="EMBL/GenBank/DDBJ databases">
        <title>Partial sequence of psychrophilic Colwellia sp.</title>
        <authorList>
            <person name="Pankowski J.A."/>
            <person name="Leong J.S."/>
            <person name="Nano F.E."/>
        </authorList>
    </citation>
    <scope>NUCLEOTIDE SEQUENCE</scope>
    <source>
        <strain evidence="6">C1</strain>
    </source>
</reference>
<protein>
    <submittedName>
        <fullName evidence="6">Glycosyl transferase, group 2 family protein</fullName>
    </submittedName>
</protein>
<feature type="transmembrane region" description="Helical" evidence="4">
    <location>
        <begin position="302"/>
        <end position="322"/>
    </location>
</feature>
<keyword evidence="2" id="KW-0328">Glycosyltransferase</keyword>
<feature type="transmembrane region" description="Helical" evidence="4">
    <location>
        <begin position="358"/>
        <end position="377"/>
    </location>
</feature>
<feature type="transmembrane region" description="Helical" evidence="4">
    <location>
        <begin position="328"/>
        <end position="346"/>
    </location>
</feature>
<feature type="transmembrane region" description="Helical" evidence="4">
    <location>
        <begin position="6"/>
        <end position="29"/>
    </location>
</feature>
<name>A0A0P0LXU2_9GAMM</name>
<dbReference type="GO" id="GO:0016757">
    <property type="term" value="F:glycosyltransferase activity"/>
    <property type="evidence" value="ECO:0007669"/>
    <property type="project" value="UniProtKB-KW"/>
</dbReference>
<dbReference type="Gene3D" id="3.90.550.10">
    <property type="entry name" value="Spore Coat Polysaccharide Biosynthesis Protein SpsA, Chain A"/>
    <property type="match status" value="1"/>
</dbReference>
<accession>A0A0P0LXU2</accession>
<keyword evidence="4" id="KW-1133">Transmembrane helix</keyword>
<evidence type="ECO:0000259" key="5">
    <source>
        <dbReference type="Pfam" id="PF00535"/>
    </source>
</evidence>
<comment type="similarity">
    <text evidence="1">Belongs to the glycosyltransferase 2 family.</text>
</comment>
<keyword evidence="4" id="KW-0472">Membrane</keyword>
<dbReference type="PANTHER" id="PTHR43630:SF1">
    <property type="entry name" value="POLY-BETA-1,6-N-ACETYL-D-GLUCOSAMINE SYNTHASE"/>
    <property type="match status" value="1"/>
</dbReference>
<evidence type="ECO:0000256" key="2">
    <source>
        <dbReference type="ARBA" id="ARBA00022676"/>
    </source>
</evidence>
<keyword evidence="4" id="KW-0812">Transmembrane</keyword>
<dbReference type="Pfam" id="PF00535">
    <property type="entry name" value="Glycos_transf_2"/>
    <property type="match status" value="1"/>
</dbReference>
<dbReference type="EMBL" id="KT428295">
    <property type="protein sequence ID" value="ALK44309.1"/>
    <property type="molecule type" value="Genomic_DNA"/>
</dbReference>
<evidence type="ECO:0000256" key="1">
    <source>
        <dbReference type="ARBA" id="ARBA00006739"/>
    </source>
</evidence>
<dbReference type="InterPro" id="IPR029044">
    <property type="entry name" value="Nucleotide-diphossugar_trans"/>
</dbReference>
<evidence type="ECO:0000256" key="4">
    <source>
        <dbReference type="SAM" id="Phobius"/>
    </source>
</evidence>
<sequence>MNIFEWLLGISILLILYTYLFYPLLLIFLSSIRQAVRDTSFVFKKDERRARDCDFPEITIVIAAFNEEQCIAERINNLLELDYPKEKLVFLIGSDGSTDKTNEILSQFDHPSLQIHCFEENRGKINVLNELVAQVTTPFCVFSDANTMFKKDALQYLVTHFESPQIGAVCGELHLIDPFSGDNKDSLYWKYEQVLKFHESRLNALLGANGAIYAIRTELYNPLPTDTIIDDFCIVMDIVEHGYVAVYAPEAQAIEEIAPDLSEESLRRVRIGAGNYQAMMRLFWLLNPLLGYRFFSYVSHKLLRWFVPHFMILALISNIVLATAMTQYQYLLILQILFYTIALFGLKRSKGNTSIMKAIQLITFFVSMNFSLLKGFMKFLNKNLSATWESTSR</sequence>
<evidence type="ECO:0000256" key="3">
    <source>
        <dbReference type="ARBA" id="ARBA00022679"/>
    </source>
</evidence>
<evidence type="ECO:0000313" key="6">
    <source>
        <dbReference type="EMBL" id="ALK44309.1"/>
    </source>
</evidence>
<dbReference type="AlphaFoldDB" id="A0A0P0LXU2"/>
<dbReference type="CDD" id="cd06439">
    <property type="entry name" value="CESA_like_1"/>
    <property type="match status" value="1"/>
</dbReference>
<organism evidence="6">
    <name type="scientific">Colwellia sp. C1</name>
    <dbReference type="NCBI Taxonomy" id="1737566"/>
    <lineage>
        <taxon>Bacteria</taxon>
        <taxon>Pseudomonadati</taxon>
        <taxon>Pseudomonadota</taxon>
        <taxon>Gammaproteobacteria</taxon>
        <taxon>Alteromonadales</taxon>
        <taxon>Colwelliaceae</taxon>
        <taxon>Colwellia</taxon>
    </lineage>
</organism>
<keyword evidence="3 6" id="KW-0808">Transferase</keyword>